<reference evidence="1" key="1">
    <citation type="journal article" date="2023" name="bioRxiv">
        <title>Improved chromosome-level genome assembly for marigold (Tagetes erecta).</title>
        <authorList>
            <person name="Jiang F."/>
            <person name="Yuan L."/>
            <person name="Wang S."/>
            <person name="Wang H."/>
            <person name="Xu D."/>
            <person name="Wang A."/>
            <person name="Fan W."/>
        </authorList>
    </citation>
    <scope>NUCLEOTIDE SEQUENCE</scope>
    <source>
        <strain evidence="1">WSJ</strain>
        <tissue evidence="1">Leaf</tissue>
    </source>
</reference>
<gene>
    <name evidence="1" type="ORF">QVD17_20035</name>
</gene>
<comment type="caution">
    <text evidence="1">The sequence shown here is derived from an EMBL/GenBank/DDBJ whole genome shotgun (WGS) entry which is preliminary data.</text>
</comment>
<dbReference type="EMBL" id="JAUHHV010000005">
    <property type="protein sequence ID" value="KAK1424700.1"/>
    <property type="molecule type" value="Genomic_DNA"/>
</dbReference>
<keyword evidence="2" id="KW-1185">Reference proteome</keyword>
<sequence>MEVSVALPPYHTLPDANFSVSLSQSTKLNGLSAVPVVESFRVCNVHSNLVAWEEVSSSQMQLNDANGVNAVDSDGTTSLAVAG</sequence>
<dbReference type="Proteomes" id="UP001229421">
    <property type="component" value="Unassembled WGS sequence"/>
</dbReference>
<accession>A0AAD8KKJ3</accession>
<organism evidence="1 2">
    <name type="scientific">Tagetes erecta</name>
    <name type="common">African marigold</name>
    <dbReference type="NCBI Taxonomy" id="13708"/>
    <lineage>
        <taxon>Eukaryota</taxon>
        <taxon>Viridiplantae</taxon>
        <taxon>Streptophyta</taxon>
        <taxon>Embryophyta</taxon>
        <taxon>Tracheophyta</taxon>
        <taxon>Spermatophyta</taxon>
        <taxon>Magnoliopsida</taxon>
        <taxon>eudicotyledons</taxon>
        <taxon>Gunneridae</taxon>
        <taxon>Pentapetalae</taxon>
        <taxon>asterids</taxon>
        <taxon>campanulids</taxon>
        <taxon>Asterales</taxon>
        <taxon>Asteraceae</taxon>
        <taxon>Asteroideae</taxon>
        <taxon>Heliantheae alliance</taxon>
        <taxon>Tageteae</taxon>
        <taxon>Tagetes</taxon>
    </lineage>
</organism>
<evidence type="ECO:0000313" key="2">
    <source>
        <dbReference type="Proteomes" id="UP001229421"/>
    </source>
</evidence>
<evidence type="ECO:0000313" key="1">
    <source>
        <dbReference type="EMBL" id="KAK1424700.1"/>
    </source>
</evidence>
<name>A0AAD8KKJ3_TARER</name>
<protein>
    <submittedName>
        <fullName evidence="1">Uncharacterized protein</fullName>
    </submittedName>
</protein>
<proteinExistence type="predicted"/>
<dbReference type="AlphaFoldDB" id="A0AAD8KKJ3"/>